<dbReference type="Proteomes" id="UP000267516">
    <property type="component" value="Segment"/>
</dbReference>
<reference evidence="1" key="1">
    <citation type="journal article" date="2018" name="Aquaculture">
        <title>Complete genome sequence of a white spot syndrome virus associated with a disease incursion in Australia.</title>
        <authorList>
            <person name="Oakey J."/>
            <person name="Smith C.S."/>
        </authorList>
    </citation>
    <scope>NUCLEOTIDE SEQUENCE [LARGE SCALE GENOMIC DNA]</scope>
    <source>
        <strain evidence="1">WSSV-AU</strain>
    </source>
</reference>
<organism evidence="1">
    <name type="scientific">White spot syndrome virus</name>
    <dbReference type="NCBI Taxonomy" id="342409"/>
    <lineage>
        <taxon>Viruses</taxon>
        <taxon>Viruses incertae sedis</taxon>
        <taxon>Naldaviricetes</taxon>
        <taxon>Nimaviridae</taxon>
        <taxon>Whispovirus</taxon>
    </lineage>
</organism>
<evidence type="ECO:0000313" key="1">
    <source>
        <dbReference type="EMBL" id="ATU84166.1"/>
    </source>
</evidence>
<accession>A0A2D3I6Y7</accession>
<protein>
    <submittedName>
        <fullName evidence="1">ORF412</fullName>
    </submittedName>
</protein>
<dbReference type="EMBL" id="MF768985">
    <property type="protein sequence ID" value="ATU84166.1"/>
    <property type="molecule type" value="Genomic_DNA"/>
</dbReference>
<proteinExistence type="predicted"/>
<name>A0A2D3I6Y7_9VIRU</name>
<sequence>MIKLLASQCLQEESRAKEGLCTLKTLWKELARTRTVASLHVQRTVKLISIWAQNSWLLQALF</sequence>